<dbReference type="InterPro" id="IPR018253">
    <property type="entry name" value="DnaJ_domain_CS"/>
</dbReference>
<dbReference type="PRINTS" id="PR00625">
    <property type="entry name" value="JDOMAIN"/>
</dbReference>
<sequence length="151" mass="16529">MISTASFPAPKVVSQFQGNHSPNSRTGIGFRGRISVSASRASTVERAGSRIASTSSLYEVLGIRMGATCQEIKTAYRRLARVVHPDVAVANGQRGGQASADEFMKIHEAYSTLSDPDRRADYDRRLFGQQWAATSGFSGGRPRTWETDQCW</sequence>
<dbReference type="OrthoDB" id="445556at2759"/>
<dbReference type="PANTHER" id="PTHR44240">
    <property type="entry name" value="DNAJ DOMAIN (PROKARYOTIC HEAT SHOCK PROTEIN)-RELATED"/>
    <property type="match status" value="1"/>
</dbReference>
<dbReference type="Pfam" id="PF00226">
    <property type="entry name" value="DnaJ"/>
    <property type="match status" value="1"/>
</dbReference>
<dbReference type="PANTHER" id="PTHR44240:SF22">
    <property type="entry name" value="CHAPERONE PROTEIN DNAJ 11, CHLOROPLASTIC-LIKE"/>
    <property type="match status" value="1"/>
</dbReference>
<dbReference type="STRING" id="3476.A0A2P5DBN3"/>
<evidence type="ECO:0000313" key="2">
    <source>
        <dbReference type="EMBL" id="PON70713.1"/>
    </source>
</evidence>
<dbReference type="SMART" id="SM00271">
    <property type="entry name" value="DnaJ"/>
    <property type="match status" value="1"/>
</dbReference>
<evidence type="ECO:0000259" key="1">
    <source>
        <dbReference type="PROSITE" id="PS50076"/>
    </source>
</evidence>
<protein>
    <submittedName>
        <fullName evidence="2">Terminal organelle assembly protein</fullName>
    </submittedName>
</protein>
<dbReference type="Gene3D" id="1.10.287.110">
    <property type="entry name" value="DnaJ domain"/>
    <property type="match status" value="1"/>
</dbReference>
<dbReference type="InterPro" id="IPR001623">
    <property type="entry name" value="DnaJ_domain"/>
</dbReference>
<dbReference type="InterPro" id="IPR036869">
    <property type="entry name" value="J_dom_sf"/>
</dbReference>
<dbReference type="InterPro" id="IPR052276">
    <property type="entry name" value="Diphthamide-biosynth_chaperone"/>
</dbReference>
<dbReference type="EMBL" id="JXTB01000048">
    <property type="protein sequence ID" value="PON70713.1"/>
    <property type="molecule type" value="Genomic_DNA"/>
</dbReference>
<feature type="domain" description="J" evidence="1">
    <location>
        <begin position="56"/>
        <end position="126"/>
    </location>
</feature>
<organism evidence="2 3">
    <name type="scientific">Parasponia andersonii</name>
    <name type="common">Sponia andersonii</name>
    <dbReference type="NCBI Taxonomy" id="3476"/>
    <lineage>
        <taxon>Eukaryota</taxon>
        <taxon>Viridiplantae</taxon>
        <taxon>Streptophyta</taxon>
        <taxon>Embryophyta</taxon>
        <taxon>Tracheophyta</taxon>
        <taxon>Spermatophyta</taxon>
        <taxon>Magnoliopsida</taxon>
        <taxon>eudicotyledons</taxon>
        <taxon>Gunneridae</taxon>
        <taxon>Pentapetalae</taxon>
        <taxon>rosids</taxon>
        <taxon>fabids</taxon>
        <taxon>Rosales</taxon>
        <taxon>Cannabaceae</taxon>
        <taxon>Parasponia</taxon>
    </lineage>
</organism>
<dbReference type="PROSITE" id="PS50076">
    <property type="entry name" value="DNAJ_2"/>
    <property type="match status" value="1"/>
</dbReference>
<dbReference type="CDD" id="cd06257">
    <property type="entry name" value="DnaJ"/>
    <property type="match status" value="1"/>
</dbReference>
<dbReference type="SUPFAM" id="SSF46565">
    <property type="entry name" value="Chaperone J-domain"/>
    <property type="match status" value="1"/>
</dbReference>
<reference evidence="3" key="1">
    <citation type="submission" date="2016-06" db="EMBL/GenBank/DDBJ databases">
        <title>Parallel loss of symbiosis genes in relatives of nitrogen-fixing non-legume Parasponia.</title>
        <authorList>
            <person name="Van Velzen R."/>
            <person name="Holmer R."/>
            <person name="Bu F."/>
            <person name="Rutten L."/>
            <person name="Van Zeijl A."/>
            <person name="Liu W."/>
            <person name="Santuari L."/>
            <person name="Cao Q."/>
            <person name="Sharma T."/>
            <person name="Shen D."/>
            <person name="Roswanjaya Y."/>
            <person name="Wardhani T."/>
            <person name="Kalhor M.S."/>
            <person name="Jansen J."/>
            <person name="Van den Hoogen J."/>
            <person name="Gungor B."/>
            <person name="Hartog M."/>
            <person name="Hontelez J."/>
            <person name="Verver J."/>
            <person name="Yang W.-C."/>
            <person name="Schijlen E."/>
            <person name="Repin R."/>
            <person name="Schilthuizen M."/>
            <person name="Schranz E."/>
            <person name="Heidstra R."/>
            <person name="Miyata K."/>
            <person name="Fedorova E."/>
            <person name="Kohlen W."/>
            <person name="Bisseling T."/>
            <person name="Smit S."/>
            <person name="Geurts R."/>
        </authorList>
    </citation>
    <scope>NUCLEOTIDE SEQUENCE [LARGE SCALE GENOMIC DNA]</scope>
    <source>
        <strain evidence="3">cv. WU1-14</strain>
    </source>
</reference>
<evidence type="ECO:0000313" key="3">
    <source>
        <dbReference type="Proteomes" id="UP000237105"/>
    </source>
</evidence>
<gene>
    <name evidence="2" type="ORF">PanWU01x14_077390</name>
</gene>
<name>A0A2P5DBN3_PARAD</name>
<comment type="caution">
    <text evidence="2">The sequence shown here is derived from an EMBL/GenBank/DDBJ whole genome shotgun (WGS) entry which is preliminary data.</text>
</comment>
<dbReference type="Proteomes" id="UP000237105">
    <property type="component" value="Unassembled WGS sequence"/>
</dbReference>
<keyword evidence="3" id="KW-1185">Reference proteome</keyword>
<proteinExistence type="predicted"/>
<accession>A0A2P5DBN3</accession>
<dbReference type="PROSITE" id="PS00636">
    <property type="entry name" value="DNAJ_1"/>
    <property type="match status" value="1"/>
</dbReference>
<dbReference type="AlphaFoldDB" id="A0A2P5DBN3"/>